<dbReference type="InterPro" id="IPR011761">
    <property type="entry name" value="ATP-grasp"/>
</dbReference>
<dbReference type="EMBL" id="UGNV01000001">
    <property type="protein sequence ID" value="STX29735.1"/>
    <property type="molecule type" value="Genomic_DNA"/>
</dbReference>
<evidence type="ECO:0000313" key="4">
    <source>
        <dbReference type="Proteomes" id="UP000254968"/>
    </source>
</evidence>
<name>A0A378I4U2_9GAMM</name>
<evidence type="ECO:0000256" key="1">
    <source>
        <dbReference type="PROSITE-ProRule" id="PRU00409"/>
    </source>
</evidence>
<keyword evidence="4" id="KW-1185">Reference proteome</keyword>
<dbReference type="GO" id="GO:0046872">
    <property type="term" value="F:metal ion binding"/>
    <property type="evidence" value="ECO:0007669"/>
    <property type="project" value="InterPro"/>
</dbReference>
<keyword evidence="1" id="KW-0547">Nucleotide-binding</keyword>
<dbReference type="InterPro" id="IPR040754">
    <property type="entry name" value="PreAtp-grasp"/>
</dbReference>
<evidence type="ECO:0000259" key="2">
    <source>
        <dbReference type="PROSITE" id="PS50975"/>
    </source>
</evidence>
<accession>A0A378I4U2</accession>
<protein>
    <recommendedName>
        <fullName evidence="2">ATP-grasp domain-containing protein</fullName>
    </recommendedName>
</protein>
<feature type="domain" description="ATP-grasp" evidence="2">
    <location>
        <begin position="173"/>
        <end position="400"/>
    </location>
</feature>
<sequence length="474" mass="53409">MALPIIKKISDSTYSRRKVNMPKIIIGNGFSDAMVGDVSKNSLAVRRTAAVEARRLTWFVENEDLIILPSPVSNELISYVNNIMRTQLSQKNFIYTSQDPLEPKIITSEVLLSERMLSQLKTATQHTNNWQLFPYFYTSSIQTLADVLQNEAHHCPTFLTQSGADLLNQKAAFRAIYAHDVPIAKGAVCRNVHELYQQAKLLLSQTAKLIIKQNMNASGDGNILVSIDKNGPFAGIRDIIFIDTSKDFTLNMAKQLWDMLSDAHGNHQLVIEEYVTNQNTLYAEYNIKSDSSFEMLSYGIVRMEGSGDKRGNGIANWVGFEIPYKANVAPSFLNHCNQLARTTGQLGFVGRINFDAIVCEDNQILFTEVNGRLGGCSHLAHVCQKILGKRFLDETTLITRNRVPIADFKQVILLAEKLKQLFRHSGIIILNEDMACLRLMEYLVYAPTKAEACALEQQFLHQLTLIQERCKEII</sequence>
<dbReference type="GO" id="GO:0005524">
    <property type="term" value="F:ATP binding"/>
    <property type="evidence" value="ECO:0007669"/>
    <property type="project" value="UniProtKB-UniRule"/>
</dbReference>
<dbReference type="SUPFAM" id="SSF56059">
    <property type="entry name" value="Glutathione synthetase ATP-binding domain-like"/>
    <property type="match status" value="1"/>
</dbReference>
<evidence type="ECO:0000313" key="3">
    <source>
        <dbReference type="EMBL" id="STX29735.1"/>
    </source>
</evidence>
<gene>
    <name evidence="3" type="ORF">NCTC13315_02287</name>
</gene>
<organism evidence="3 4">
    <name type="scientific">Legionella beliardensis</name>
    <dbReference type="NCBI Taxonomy" id="91822"/>
    <lineage>
        <taxon>Bacteria</taxon>
        <taxon>Pseudomonadati</taxon>
        <taxon>Pseudomonadota</taxon>
        <taxon>Gammaproteobacteria</taxon>
        <taxon>Legionellales</taxon>
        <taxon>Legionellaceae</taxon>
        <taxon>Legionella</taxon>
    </lineage>
</organism>
<dbReference type="Proteomes" id="UP000254968">
    <property type="component" value="Unassembled WGS sequence"/>
</dbReference>
<dbReference type="PROSITE" id="PS50975">
    <property type="entry name" value="ATP_GRASP"/>
    <property type="match status" value="1"/>
</dbReference>
<dbReference type="Pfam" id="PF18604">
    <property type="entry name" value="PreAtp-grasp"/>
    <property type="match status" value="1"/>
</dbReference>
<reference evidence="3 4" key="1">
    <citation type="submission" date="2018-06" db="EMBL/GenBank/DDBJ databases">
        <authorList>
            <consortium name="Pathogen Informatics"/>
            <person name="Doyle S."/>
        </authorList>
    </citation>
    <scope>NUCLEOTIDE SEQUENCE [LARGE SCALE GENOMIC DNA]</scope>
    <source>
        <strain evidence="3 4">NCTC13315</strain>
    </source>
</reference>
<proteinExistence type="predicted"/>
<keyword evidence="1" id="KW-0067">ATP-binding</keyword>
<dbReference type="AlphaFoldDB" id="A0A378I4U2"/>